<comment type="similarity">
    <text evidence="1">Belongs to the TrbG/VirB9 family.</text>
</comment>
<gene>
    <name evidence="5" type="ORF">FHS75_002062</name>
</gene>
<comment type="caution">
    <text evidence="5">The sequence shown here is derived from an EMBL/GenBank/DDBJ whole genome shotgun (WGS) entry which is preliminary data.</text>
</comment>
<feature type="region of interest" description="Disordered" evidence="3">
    <location>
        <begin position="270"/>
        <end position="315"/>
    </location>
</feature>
<dbReference type="Gene3D" id="2.60.40.2500">
    <property type="match status" value="1"/>
</dbReference>
<keyword evidence="6" id="KW-1185">Reference proteome</keyword>
<evidence type="ECO:0000256" key="4">
    <source>
        <dbReference type="SAM" id="SignalP"/>
    </source>
</evidence>
<feature type="signal peptide" evidence="4">
    <location>
        <begin position="1"/>
        <end position="21"/>
    </location>
</feature>
<dbReference type="Pfam" id="PF03524">
    <property type="entry name" value="CagX"/>
    <property type="match status" value="1"/>
</dbReference>
<evidence type="ECO:0000256" key="1">
    <source>
        <dbReference type="ARBA" id="ARBA00006135"/>
    </source>
</evidence>
<dbReference type="InterPro" id="IPR038161">
    <property type="entry name" value="VirB9/CagX/TrbG_C_sf"/>
</dbReference>
<dbReference type="AlphaFoldDB" id="A0A7Z0BV06"/>
<organism evidence="5 6">
    <name type="scientific">Novosphingobium marinum</name>
    <dbReference type="NCBI Taxonomy" id="1514948"/>
    <lineage>
        <taxon>Bacteria</taxon>
        <taxon>Pseudomonadati</taxon>
        <taxon>Pseudomonadota</taxon>
        <taxon>Alphaproteobacteria</taxon>
        <taxon>Sphingomonadales</taxon>
        <taxon>Sphingomonadaceae</taxon>
        <taxon>Novosphingobium</taxon>
    </lineage>
</organism>
<sequence length="315" mass="33287">MRPILGGAGAALLLASLPVAAQDARLVDVPYQEREVVKIDSKLGIQATVAFEDGELIENVAVGDAENWQITPNKRADLLFVKPLEATARTNMTVVTNRRTYFFDLVATPKSDPVYMLSFTYGQVPGVASAEATPEFSEAFEQMGAPATGMAKIESLRQELLAGAATENVAPPASAGPVEGASADQAVDPAMLNFAWRQGGSRRLIPARVYDDGTSTYLLWGEGQDVPSILLEGADGTEQPAEYSLRGNTIVLAQVPERILLRNGSSRASLENLREPAPDANDGSATAASSDNVPGAAVADSRTANTTRGSQPEEN</sequence>
<dbReference type="Proteomes" id="UP000522081">
    <property type="component" value="Unassembled WGS sequence"/>
</dbReference>
<dbReference type="CDD" id="cd06911">
    <property type="entry name" value="VirB9_CagX_TrbG"/>
    <property type="match status" value="1"/>
</dbReference>
<evidence type="ECO:0000313" key="6">
    <source>
        <dbReference type="Proteomes" id="UP000522081"/>
    </source>
</evidence>
<evidence type="ECO:0000313" key="5">
    <source>
        <dbReference type="EMBL" id="NYH95733.1"/>
    </source>
</evidence>
<reference evidence="5 6" key="1">
    <citation type="submission" date="2020-07" db="EMBL/GenBank/DDBJ databases">
        <title>Genomic Encyclopedia of Type Strains, Phase IV (KMG-IV): sequencing the most valuable type-strain genomes for metagenomic binning, comparative biology and taxonomic classification.</title>
        <authorList>
            <person name="Goeker M."/>
        </authorList>
    </citation>
    <scope>NUCLEOTIDE SEQUENCE [LARGE SCALE GENOMIC DNA]</scope>
    <source>
        <strain evidence="5 6">DSM 29043</strain>
    </source>
</reference>
<proteinExistence type="inferred from homology"/>
<dbReference type="EMBL" id="JACBZF010000003">
    <property type="protein sequence ID" value="NYH95733.1"/>
    <property type="molecule type" value="Genomic_DNA"/>
</dbReference>
<feature type="chain" id="PRO_5031225206" evidence="4">
    <location>
        <begin position="22"/>
        <end position="315"/>
    </location>
</feature>
<keyword evidence="2 4" id="KW-0732">Signal</keyword>
<protein>
    <submittedName>
        <fullName evidence="5">Type IV secretion system protein VirB9</fullName>
    </submittedName>
</protein>
<dbReference type="InterPro" id="IPR010258">
    <property type="entry name" value="Conjugal_tfr_TrbG/VirB9/CagX"/>
</dbReference>
<feature type="compositionally biased region" description="Polar residues" evidence="3">
    <location>
        <begin position="283"/>
        <end position="292"/>
    </location>
</feature>
<feature type="compositionally biased region" description="Polar residues" evidence="3">
    <location>
        <begin position="302"/>
        <end position="315"/>
    </location>
</feature>
<evidence type="ECO:0000256" key="3">
    <source>
        <dbReference type="SAM" id="MobiDB-lite"/>
    </source>
</evidence>
<evidence type="ECO:0000256" key="2">
    <source>
        <dbReference type="ARBA" id="ARBA00022729"/>
    </source>
</evidence>
<accession>A0A7Z0BV06</accession>
<name>A0A7Z0BV06_9SPHN</name>
<dbReference type="RefSeq" id="WP_179407634.1">
    <property type="nucleotide sequence ID" value="NZ_BMGF01000003.1"/>
</dbReference>
<dbReference type="InterPro" id="IPR033645">
    <property type="entry name" value="VirB9/CagX/TrbG_C"/>
</dbReference>